<keyword evidence="7" id="KW-1185">Reference proteome</keyword>
<comment type="pathway">
    <text evidence="4">Amino-acid biosynthesis; D-alanine biosynthesis; D-alanine from L-alanine: step 1/1.</text>
</comment>
<dbReference type="Pfam" id="PF00842">
    <property type="entry name" value="Ala_racemase_C"/>
    <property type="match status" value="1"/>
</dbReference>
<evidence type="ECO:0000256" key="3">
    <source>
        <dbReference type="ARBA" id="ARBA00023235"/>
    </source>
</evidence>
<dbReference type="Gene3D" id="3.20.20.10">
    <property type="entry name" value="Alanine racemase"/>
    <property type="match status" value="1"/>
</dbReference>
<feature type="active site" description="Proton acceptor; specific for L-alanine" evidence="4">
    <location>
        <position position="273"/>
    </location>
</feature>
<sequence>MDPFYRPTYAEVSLDALQHNIAAFRHALPKEIAIMAVVKADAYGHGAVEVAKQAMQSGADYLAVAFLDEALELRQAGIDAPILALGYTPPEGLEPARKQRITVTAYSQEIMDAMERISASAAGQPDEPKLHVHVKIDTGMGRIGLHREEEAIRYIERALSLPGIQVEGVFTHYANADEEDKSYTLEQHRKFMRVVRHFTERGSAIRFFHAGNSATAIDTPELACNMVRLGISMYGLYPSAEVNRNTIELQPVMSLKTGIVHLKTLPPNSGISYGTIYYTSKDEAIATLPIGYADGFSRMLTGKAEALVRGRRVPIVGRICMDQCMANVSSVPDASMGDEVVLIGRQGAEEISADEVAAWLGTINYEVTCMVSHRVPRVYIREGKPVRTINPLLRHRFHTFTM</sequence>
<evidence type="ECO:0000313" key="7">
    <source>
        <dbReference type="Proteomes" id="UP000031967"/>
    </source>
</evidence>
<keyword evidence="2 4" id="KW-0663">Pyridoxal phosphate</keyword>
<reference evidence="6 7" key="1">
    <citation type="submission" date="2014-12" db="EMBL/GenBank/DDBJ databases">
        <title>Draft genome sequence of Paenibacillus kamchatkensis strain B-2647.</title>
        <authorList>
            <person name="Karlyshev A.V."/>
            <person name="Kudryashova E.B."/>
        </authorList>
    </citation>
    <scope>NUCLEOTIDE SEQUENCE [LARGE SCALE GENOMIC DNA]</scope>
    <source>
        <strain evidence="6 7">VKM B-2647</strain>
    </source>
</reference>
<protein>
    <recommendedName>
        <fullName evidence="4">Alanine racemase</fullName>
        <ecNumber evidence="4">5.1.1.1</ecNumber>
    </recommendedName>
</protein>
<dbReference type="HAMAP" id="MF_01201">
    <property type="entry name" value="Ala_racemase"/>
    <property type="match status" value="1"/>
</dbReference>
<dbReference type="EMBL" id="JXAK01000053">
    <property type="protein sequence ID" value="KIL38732.1"/>
    <property type="molecule type" value="Genomic_DNA"/>
</dbReference>
<comment type="function">
    <text evidence="4">Catalyzes the interconversion of L-alanine and D-alanine. May also act on other amino acids.</text>
</comment>
<evidence type="ECO:0000256" key="2">
    <source>
        <dbReference type="ARBA" id="ARBA00022898"/>
    </source>
</evidence>
<dbReference type="InterPro" id="IPR000821">
    <property type="entry name" value="Ala_racemase"/>
</dbReference>
<dbReference type="PANTHER" id="PTHR30511">
    <property type="entry name" value="ALANINE RACEMASE"/>
    <property type="match status" value="1"/>
</dbReference>
<dbReference type="InterPro" id="IPR001608">
    <property type="entry name" value="Ala_racemase_N"/>
</dbReference>
<dbReference type="PRINTS" id="PR00992">
    <property type="entry name" value="ALARACEMASE"/>
</dbReference>
<dbReference type="SMART" id="SM01005">
    <property type="entry name" value="Ala_racemase_C"/>
    <property type="match status" value="1"/>
</dbReference>
<organism evidence="6 7">
    <name type="scientific">Gordoniibacillus kamchatkensis</name>
    <dbReference type="NCBI Taxonomy" id="1590651"/>
    <lineage>
        <taxon>Bacteria</taxon>
        <taxon>Bacillati</taxon>
        <taxon>Bacillota</taxon>
        <taxon>Bacilli</taxon>
        <taxon>Bacillales</taxon>
        <taxon>Paenibacillaceae</taxon>
        <taxon>Gordoniibacillus</taxon>
    </lineage>
</organism>
<gene>
    <name evidence="6" type="ORF">SD70_24720</name>
</gene>
<evidence type="ECO:0000313" key="6">
    <source>
        <dbReference type="EMBL" id="KIL38732.1"/>
    </source>
</evidence>
<dbReference type="PROSITE" id="PS00395">
    <property type="entry name" value="ALANINE_RACEMASE"/>
    <property type="match status" value="1"/>
</dbReference>
<comment type="cofactor">
    <cofactor evidence="1 4">
        <name>pyridoxal 5'-phosphate</name>
        <dbReference type="ChEBI" id="CHEBI:597326"/>
    </cofactor>
</comment>
<dbReference type="InterPro" id="IPR020622">
    <property type="entry name" value="Ala_racemase_pyridoxalP-BS"/>
</dbReference>
<comment type="caution">
    <text evidence="6">The sequence shown here is derived from an EMBL/GenBank/DDBJ whole genome shotgun (WGS) entry which is preliminary data.</text>
</comment>
<accession>A0ABR5ACK2</accession>
<dbReference type="NCBIfam" id="TIGR00492">
    <property type="entry name" value="alr"/>
    <property type="match status" value="1"/>
</dbReference>
<dbReference type="RefSeq" id="WP_041050621.1">
    <property type="nucleotide sequence ID" value="NZ_JXAK01000053.1"/>
</dbReference>
<dbReference type="SUPFAM" id="SSF51419">
    <property type="entry name" value="PLP-binding barrel"/>
    <property type="match status" value="1"/>
</dbReference>
<feature type="binding site" evidence="4">
    <location>
        <position position="321"/>
    </location>
    <ligand>
        <name>substrate</name>
    </ligand>
</feature>
<comment type="catalytic activity">
    <reaction evidence="4">
        <text>L-alanine = D-alanine</text>
        <dbReference type="Rhea" id="RHEA:20249"/>
        <dbReference type="ChEBI" id="CHEBI:57416"/>
        <dbReference type="ChEBI" id="CHEBI:57972"/>
        <dbReference type="EC" id="5.1.1.1"/>
    </reaction>
</comment>
<evidence type="ECO:0000256" key="1">
    <source>
        <dbReference type="ARBA" id="ARBA00001933"/>
    </source>
</evidence>
<dbReference type="Gene3D" id="2.40.37.10">
    <property type="entry name" value="Lyase, Ornithine Decarboxylase, Chain A, domain 1"/>
    <property type="match status" value="1"/>
</dbReference>
<name>A0ABR5ACK2_9BACL</name>
<dbReference type="CDD" id="cd00430">
    <property type="entry name" value="PLPDE_III_AR"/>
    <property type="match status" value="1"/>
</dbReference>
<evidence type="ECO:0000256" key="4">
    <source>
        <dbReference type="HAMAP-Rule" id="MF_01201"/>
    </source>
</evidence>
<proteinExistence type="inferred from homology"/>
<dbReference type="PANTHER" id="PTHR30511:SF0">
    <property type="entry name" value="ALANINE RACEMASE, CATABOLIC-RELATED"/>
    <property type="match status" value="1"/>
</dbReference>
<feature type="binding site" evidence="4">
    <location>
        <position position="142"/>
    </location>
    <ligand>
        <name>substrate</name>
    </ligand>
</feature>
<comment type="similarity">
    <text evidence="4">Belongs to the alanine racemase family.</text>
</comment>
<evidence type="ECO:0000259" key="5">
    <source>
        <dbReference type="SMART" id="SM01005"/>
    </source>
</evidence>
<feature type="active site" description="Proton acceptor; specific for D-alanine" evidence="4">
    <location>
        <position position="39"/>
    </location>
</feature>
<dbReference type="EC" id="5.1.1.1" evidence="4"/>
<dbReference type="InterPro" id="IPR011079">
    <property type="entry name" value="Ala_racemase_C"/>
</dbReference>
<keyword evidence="3 4" id="KW-0413">Isomerase</keyword>
<dbReference type="Proteomes" id="UP000031967">
    <property type="component" value="Unassembled WGS sequence"/>
</dbReference>
<dbReference type="SUPFAM" id="SSF50621">
    <property type="entry name" value="Alanine racemase C-terminal domain-like"/>
    <property type="match status" value="1"/>
</dbReference>
<dbReference type="Pfam" id="PF01168">
    <property type="entry name" value="Ala_racemase_N"/>
    <property type="match status" value="1"/>
</dbReference>
<dbReference type="InterPro" id="IPR029066">
    <property type="entry name" value="PLP-binding_barrel"/>
</dbReference>
<feature type="domain" description="Alanine racemase C-terminal" evidence="5">
    <location>
        <begin position="252"/>
        <end position="380"/>
    </location>
</feature>
<feature type="modified residue" description="N6-(pyridoxal phosphate)lysine" evidence="4">
    <location>
        <position position="39"/>
    </location>
</feature>
<dbReference type="InterPro" id="IPR009006">
    <property type="entry name" value="Ala_racemase/Decarboxylase_C"/>
</dbReference>